<name>A0A249JXI6_9ACTN</name>
<dbReference type="InterPro" id="IPR005149">
    <property type="entry name" value="Tscrpt_reg_PadR_N"/>
</dbReference>
<dbReference type="OrthoDB" id="2374094at2"/>
<feature type="domain" description="Transcription regulator PadR N-terminal" evidence="1">
    <location>
        <begin position="12"/>
        <end position="86"/>
    </location>
</feature>
<keyword evidence="3" id="KW-1185">Reference proteome</keyword>
<accession>A0A249JXI6</accession>
<proteinExistence type="predicted"/>
<dbReference type="AlphaFoldDB" id="A0A249JXI6"/>
<evidence type="ECO:0000313" key="2">
    <source>
        <dbReference type="EMBL" id="ASY09243.1"/>
    </source>
</evidence>
<dbReference type="Gene3D" id="1.10.10.10">
    <property type="entry name" value="Winged helix-like DNA-binding domain superfamily/Winged helix DNA-binding domain"/>
    <property type="match status" value="1"/>
</dbReference>
<gene>
    <name evidence="2" type="ORF">B1s21122_02610</name>
</gene>
<dbReference type="GO" id="GO:0032259">
    <property type="term" value="P:methylation"/>
    <property type="evidence" value="ECO:0007669"/>
    <property type="project" value="UniProtKB-KW"/>
</dbReference>
<dbReference type="InterPro" id="IPR052509">
    <property type="entry name" value="Metal_resp_DNA-bind_regulator"/>
</dbReference>
<reference evidence="3" key="1">
    <citation type="submission" date="2016-10" db="EMBL/GenBank/DDBJ databases">
        <title>High microdiversification within the ubiquitous acI lineage of Actinobacteria.</title>
        <authorList>
            <person name="Neuenschwander S.M."/>
            <person name="Salcher M."/>
            <person name="Ghai R."/>
            <person name="Pernthaler J."/>
        </authorList>
    </citation>
    <scope>NUCLEOTIDE SEQUENCE [LARGE SCALE GENOMIC DNA]</scope>
</reference>
<dbReference type="PANTHER" id="PTHR33169:SF26">
    <property type="entry name" value="CONSERVED PROTEIN"/>
    <property type="match status" value="1"/>
</dbReference>
<dbReference type="InterPro" id="IPR036390">
    <property type="entry name" value="WH_DNA-bd_sf"/>
</dbReference>
<protein>
    <submittedName>
        <fullName evidence="2">tRNA (Guanine-N7-)-methyltransferase</fullName>
    </submittedName>
</protein>
<dbReference type="InterPro" id="IPR036388">
    <property type="entry name" value="WH-like_DNA-bd_sf"/>
</dbReference>
<dbReference type="Proteomes" id="UP000217153">
    <property type="component" value="Chromosome"/>
</dbReference>
<dbReference type="RefSeq" id="WP_095680548.1">
    <property type="nucleotide sequence ID" value="NZ_CP016768.2"/>
</dbReference>
<keyword evidence="2" id="KW-0489">Methyltransferase</keyword>
<organism evidence="2 3">
    <name type="scientific">Candidatus Nanopelagicus limnae</name>
    <dbReference type="NCBI Taxonomy" id="1884634"/>
    <lineage>
        <taxon>Bacteria</taxon>
        <taxon>Bacillati</taxon>
        <taxon>Actinomycetota</taxon>
        <taxon>Actinomycetes</taxon>
        <taxon>Candidatus Nanopelagicales</taxon>
        <taxon>Candidatus Nanopelagicaceae</taxon>
        <taxon>Candidatus Nanopelagicus</taxon>
    </lineage>
</organism>
<dbReference type="KEGG" id="abam:B1s21122_02610"/>
<dbReference type="SUPFAM" id="SSF46785">
    <property type="entry name" value="Winged helix' DNA-binding domain"/>
    <property type="match status" value="1"/>
</dbReference>
<keyword evidence="2" id="KW-0808">Transferase</keyword>
<dbReference type="GO" id="GO:0008168">
    <property type="term" value="F:methyltransferase activity"/>
    <property type="evidence" value="ECO:0007669"/>
    <property type="project" value="UniProtKB-KW"/>
</dbReference>
<sequence>MRSRSESLEFALLGLLSQGALHGYELRKRMSAIYGPFRALSFSVLYPQLRKMVEAKLIEQSFTDAGGLSRRSRIVYELTAKGRERFSSLMQNASPDSFEDEGFEVRFAFFGPTPRNNRVRILEGRHRRLVEKAEVIRKDLSKIPEGIDTYLVEWRRHSLESAEREIAWLEKMINTERKSS</sequence>
<evidence type="ECO:0000313" key="3">
    <source>
        <dbReference type="Proteomes" id="UP000217153"/>
    </source>
</evidence>
<dbReference type="PANTHER" id="PTHR33169">
    <property type="entry name" value="PADR-FAMILY TRANSCRIPTIONAL REGULATOR"/>
    <property type="match status" value="1"/>
</dbReference>
<dbReference type="Pfam" id="PF03551">
    <property type="entry name" value="PadR"/>
    <property type="match status" value="1"/>
</dbReference>
<dbReference type="EMBL" id="CP016768">
    <property type="protein sequence ID" value="ASY09243.1"/>
    <property type="molecule type" value="Genomic_DNA"/>
</dbReference>
<evidence type="ECO:0000259" key="1">
    <source>
        <dbReference type="Pfam" id="PF03551"/>
    </source>
</evidence>